<dbReference type="Pfam" id="PF00076">
    <property type="entry name" value="RRM_1"/>
    <property type="match status" value="2"/>
</dbReference>
<dbReference type="InterPro" id="IPR036612">
    <property type="entry name" value="KH_dom_type_1_sf"/>
</dbReference>
<dbReference type="SUPFAM" id="SSF54928">
    <property type="entry name" value="RNA-binding domain, RBD"/>
    <property type="match status" value="1"/>
</dbReference>
<sequence length="214" mass="23737">MMHKLYVGNLSREVSERTLRTLFEDQGLGVTDILVKNKPQSCYAFVDCPDQTTVDKAIDSLNGYNLLGSVLQVEPSMSIHRRTAKIIIRHVPSQVTHEDLLRLVSAFGPVIKTDESTNRNGENVVVVIYESPEAAQEAASQLNGYELLGTQISVELAAPRNNRRFGGRRNFSGMGSNRNSDFPLRILVPREMVGAVIGRGGETVRQITQQSRAR</sequence>
<dbReference type="PANTHER" id="PTHR48025:SF1">
    <property type="entry name" value="RRM DOMAIN-CONTAINING PROTEIN"/>
    <property type="match status" value="1"/>
</dbReference>
<keyword evidence="1 2" id="KW-0694">RNA-binding</keyword>
<dbReference type="PROSITE" id="PS50102">
    <property type="entry name" value="RRM"/>
    <property type="match status" value="2"/>
</dbReference>
<proteinExistence type="predicted"/>
<dbReference type="SMART" id="SM00360">
    <property type="entry name" value="RRM"/>
    <property type="match status" value="2"/>
</dbReference>
<dbReference type="InterPro" id="IPR050502">
    <property type="entry name" value="Euk_RNA-bind_prot"/>
</dbReference>
<evidence type="ECO:0000256" key="2">
    <source>
        <dbReference type="PROSITE-ProRule" id="PRU00176"/>
    </source>
</evidence>
<dbReference type="InterPro" id="IPR000504">
    <property type="entry name" value="RRM_dom"/>
</dbReference>
<evidence type="ECO:0000313" key="4">
    <source>
        <dbReference type="Proteomes" id="UP000085678"/>
    </source>
</evidence>
<feature type="domain" description="RRM" evidence="3">
    <location>
        <begin position="3"/>
        <end position="78"/>
    </location>
</feature>
<name>A0A1S3J5C5_LINAN</name>
<dbReference type="PANTHER" id="PTHR48025">
    <property type="entry name" value="OS02G0815200 PROTEIN"/>
    <property type="match status" value="1"/>
</dbReference>
<dbReference type="Proteomes" id="UP000085678">
    <property type="component" value="Unplaced"/>
</dbReference>
<evidence type="ECO:0000256" key="1">
    <source>
        <dbReference type="ARBA" id="ARBA00022884"/>
    </source>
</evidence>
<dbReference type="Gene3D" id="3.30.1370.10">
    <property type="entry name" value="K Homology domain, type 1"/>
    <property type="match status" value="1"/>
</dbReference>
<dbReference type="GO" id="GO:0003729">
    <property type="term" value="F:mRNA binding"/>
    <property type="evidence" value="ECO:0007669"/>
    <property type="project" value="TreeGrafter"/>
</dbReference>
<dbReference type="AlphaFoldDB" id="A0A1S3J5C5"/>
<dbReference type="Pfam" id="PF00013">
    <property type="entry name" value="KH_1"/>
    <property type="match status" value="1"/>
</dbReference>
<dbReference type="SUPFAM" id="SSF54791">
    <property type="entry name" value="Eukaryotic type KH-domain (KH-domain type I)"/>
    <property type="match status" value="1"/>
</dbReference>
<dbReference type="RefSeq" id="XP_013405580.1">
    <property type="nucleotide sequence ID" value="XM_013550126.1"/>
</dbReference>
<dbReference type="InterPro" id="IPR004088">
    <property type="entry name" value="KH_dom_type_1"/>
</dbReference>
<dbReference type="OrthoDB" id="752362at2759"/>
<dbReference type="KEGG" id="lak:106170307"/>
<accession>A0A1S3J5C5</accession>
<gene>
    <name evidence="5" type="primary">LOC106170307</name>
</gene>
<dbReference type="InterPro" id="IPR012677">
    <property type="entry name" value="Nucleotide-bd_a/b_plait_sf"/>
</dbReference>
<dbReference type="PROSITE" id="PS50084">
    <property type="entry name" value="KH_TYPE_1"/>
    <property type="match status" value="1"/>
</dbReference>
<dbReference type="STRING" id="7574.A0A1S3J5C5"/>
<dbReference type="InterPro" id="IPR035979">
    <property type="entry name" value="RBD_domain_sf"/>
</dbReference>
<evidence type="ECO:0000313" key="5">
    <source>
        <dbReference type="RefSeq" id="XP_013405580.1"/>
    </source>
</evidence>
<protein>
    <submittedName>
        <fullName evidence="5">Insulin-like growth factor 2 mRNA-binding protein 3-B isoform X1</fullName>
    </submittedName>
</protein>
<dbReference type="GeneID" id="106170307"/>
<evidence type="ECO:0000259" key="3">
    <source>
        <dbReference type="PROSITE" id="PS50102"/>
    </source>
</evidence>
<reference evidence="5" key="1">
    <citation type="submission" date="2025-08" db="UniProtKB">
        <authorList>
            <consortium name="RefSeq"/>
        </authorList>
    </citation>
    <scope>IDENTIFICATION</scope>
    <source>
        <tissue evidence="5">Gonads</tissue>
    </source>
</reference>
<organism evidence="4 5">
    <name type="scientific">Lingula anatina</name>
    <name type="common">Brachiopod</name>
    <name type="synonym">Lingula unguis</name>
    <dbReference type="NCBI Taxonomy" id="7574"/>
    <lineage>
        <taxon>Eukaryota</taxon>
        <taxon>Metazoa</taxon>
        <taxon>Spiralia</taxon>
        <taxon>Lophotrochozoa</taxon>
        <taxon>Brachiopoda</taxon>
        <taxon>Linguliformea</taxon>
        <taxon>Lingulata</taxon>
        <taxon>Lingulida</taxon>
        <taxon>Linguloidea</taxon>
        <taxon>Lingulidae</taxon>
        <taxon>Lingula</taxon>
    </lineage>
</organism>
<keyword evidence="4" id="KW-1185">Reference proteome</keyword>
<feature type="domain" description="RRM" evidence="3">
    <location>
        <begin position="84"/>
        <end position="159"/>
    </location>
</feature>
<dbReference type="InParanoid" id="A0A1S3J5C5"/>
<dbReference type="CDD" id="cd12358">
    <property type="entry name" value="RRM1_VICKZ"/>
    <property type="match status" value="1"/>
</dbReference>
<dbReference type="Gene3D" id="3.30.70.330">
    <property type="match status" value="2"/>
</dbReference>